<evidence type="ECO:0000313" key="2">
    <source>
        <dbReference type="EMBL" id="VDO96201.1"/>
    </source>
</evidence>
<evidence type="ECO:0000313" key="4">
    <source>
        <dbReference type="WBParaSite" id="SCUD_0000549701-mRNA-1"/>
    </source>
</evidence>
<dbReference type="Proteomes" id="UP000279833">
    <property type="component" value="Unassembled WGS sequence"/>
</dbReference>
<dbReference type="AlphaFoldDB" id="A0A183JS08"/>
<feature type="compositionally biased region" description="Polar residues" evidence="1">
    <location>
        <begin position="1"/>
        <end position="11"/>
    </location>
</feature>
<protein>
    <submittedName>
        <fullName evidence="4">DDE_Tnp_1_7 domain-containing protein</fullName>
    </submittedName>
</protein>
<gene>
    <name evidence="2" type="ORF">SCUD_LOCUS5498</name>
</gene>
<evidence type="ECO:0000313" key="3">
    <source>
        <dbReference type="Proteomes" id="UP000279833"/>
    </source>
</evidence>
<proteinExistence type="predicted"/>
<dbReference type="EMBL" id="UZAK01009159">
    <property type="protein sequence ID" value="VDO96201.1"/>
    <property type="molecule type" value="Genomic_DNA"/>
</dbReference>
<sequence>MMSTPASSNIASDEVSEVEDMLTDNGEDSTSDENFFDKLIMVIIMSIKYLFPDEMESTPSFNTTMGV</sequence>
<reference evidence="2 3" key="2">
    <citation type="submission" date="2018-11" db="EMBL/GenBank/DDBJ databases">
        <authorList>
            <consortium name="Pathogen Informatics"/>
        </authorList>
    </citation>
    <scope>NUCLEOTIDE SEQUENCE [LARGE SCALE GENOMIC DNA]</scope>
    <source>
        <strain evidence="2">Dakar</strain>
        <strain evidence="3">Dakar, Senegal</strain>
    </source>
</reference>
<accession>A0A183JS08</accession>
<keyword evidence="3" id="KW-1185">Reference proteome</keyword>
<dbReference type="WBParaSite" id="SCUD_0000549701-mRNA-1">
    <property type="protein sequence ID" value="SCUD_0000549701-mRNA-1"/>
    <property type="gene ID" value="SCUD_0000549701"/>
</dbReference>
<feature type="compositionally biased region" description="Acidic residues" evidence="1">
    <location>
        <begin position="14"/>
        <end position="31"/>
    </location>
</feature>
<reference evidence="4" key="1">
    <citation type="submission" date="2016-06" db="UniProtKB">
        <authorList>
            <consortium name="WormBaseParasite"/>
        </authorList>
    </citation>
    <scope>IDENTIFICATION</scope>
</reference>
<organism evidence="4">
    <name type="scientific">Schistosoma curassoni</name>
    <dbReference type="NCBI Taxonomy" id="6186"/>
    <lineage>
        <taxon>Eukaryota</taxon>
        <taxon>Metazoa</taxon>
        <taxon>Spiralia</taxon>
        <taxon>Lophotrochozoa</taxon>
        <taxon>Platyhelminthes</taxon>
        <taxon>Trematoda</taxon>
        <taxon>Digenea</taxon>
        <taxon>Strigeidida</taxon>
        <taxon>Schistosomatoidea</taxon>
        <taxon>Schistosomatidae</taxon>
        <taxon>Schistosoma</taxon>
    </lineage>
</organism>
<feature type="region of interest" description="Disordered" evidence="1">
    <location>
        <begin position="1"/>
        <end position="32"/>
    </location>
</feature>
<name>A0A183JS08_9TREM</name>
<evidence type="ECO:0000256" key="1">
    <source>
        <dbReference type="SAM" id="MobiDB-lite"/>
    </source>
</evidence>